<dbReference type="SUPFAM" id="SSF55347">
    <property type="entry name" value="Glyceraldehyde-3-phosphate dehydrogenase-like, C-terminal domain"/>
    <property type="match status" value="1"/>
</dbReference>
<feature type="domain" description="Gfo/Idh/MocA-like oxidoreductase N-terminal" evidence="1">
    <location>
        <begin position="4"/>
        <end position="123"/>
    </location>
</feature>
<accession>A0ABT6TBT9</accession>
<evidence type="ECO:0000313" key="4">
    <source>
        <dbReference type="Proteomes" id="UP001161691"/>
    </source>
</evidence>
<sequence>MDKVRVGILGLGRWGMCHLEAFSSLGTAEVVAICDSSPERLEQAGKAYGIANLYQNADDLIRRDDIDLVSVVTFESQHLEPAVKALKSGKHAIVEKPVTTRPNEARAMQEAAAASGKLLFPGHLLRFDPRYAAIKEALQSDRVGAPVSMYMKRSREQFLFQTFQRVHTVFELMIHDIDLAIWYAGCRVRSVKAYGRSVRHSGAAAPEVLWANLEFEDGTLAVLNSSWTTPDQAGVEIADAIEVIGRSGTARFETSDGGLQFWNDAGRLTPDTDIHARLHGQSVGCLREQLTYICRCIGRGEAPTVISFSDAVHGVEVADAIVASCKSGREVSLEEPVVHE</sequence>
<dbReference type="InterPro" id="IPR000683">
    <property type="entry name" value="Gfo/Idh/MocA-like_OxRdtase_N"/>
</dbReference>
<dbReference type="EMBL" id="JAGRPV010000001">
    <property type="protein sequence ID" value="MDI4644041.1"/>
    <property type="molecule type" value="Genomic_DNA"/>
</dbReference>
<evidence type="ECO:0000259" key="1">
    <source>
        <dbReference type="Pfam" id="PF01408"/>
    </source>
</evidence>
<dbReference type="Pfam" id="PF22725">
    <property type="entry name" value="GFO_IDH_MocA_C3"/>
    <property type="match status" value="1"/>
</dbReference>
<organism evidence="3 4">
    <name type="scientific">Cohnella hashimotonis</name>
    <dbReference type="NCBI Taxonomy" id="2826895"/>
    <lineage>
        <taxon>Bacteria</taxon>
        <taxon>Bacillati</taxon>
        <taxon>Bacillota</taxon>
        <taxon>Bacilli</taxon>
        <taxon>Bacillales</taxon>
        <taxon>Paenibacillaceae</taxon>
        <taxon>Cohnella</taxon>
    </lineage>
</organism>
<dbReference type="SUPFAM" id="SSF51735">
    <property type="entry name" value="NAD(P)-binding Rossmann-fold domains"/>
    <property type="match status" value="1"/>
</dbReference>
<dbReference type="Gene3D" id="3.30.360.10">
    <property type="entry name" value="Dihydrodipicolinate Reductase, domain 2"/>
    <property type="match status" value="1"/>
</dbReference>
<proteinExistence type="predicted"/>
<dbReference type="Proteomes" id="UP001161691">
    <property type="component" value="Unassembled WGS sequence"/>
</dbReference>
<dbReference type="Gene3D" id="3.40.50.720">
    <property type="entry name" value="NAD(P)-binding Rossmann-like Domain"/>
    <property type="match status" value="1"/>
</dbReference>
<protein>
    <submittedName>
        <fullName evidence="3">Gfo/Idh/MocA family oxidoreductase</fullName>
    </submittedName>
</protein>
<dbReference type="PANTHER" id="PTHR43377">
    <property type="entry name" value="BILIVERDIN REDUCTASE A"/>
    <property type="match status" value="1"/>
</dbReference>
<gene>
    <name evidence="3" type="ORF">KB449_03675</name>
</gene>
<dbReference type="InterPro" id="IPR055170">
    <property type="entry name" value="GFO_IDH_MocA-like_dom"/>
</dbReference>
<dbReference type="RefSeq" id="WP_282907072.1">
    <property type="nucleotide sequence ID" value="NZ_JAGRPV010000001.1"/>
</dbReference>
<name>A0ABT6TBT9_9BACL</name>
<evidence type="ECO:0000313" key="3">
    <source>
        <dbReference type="EMBL" id="MDI4644041.1"/>
    </source>
</evidence>
<dbReference type="InterPro" id="IPR051450">
    <property type="entry name" value="Gfo/Idh/MocA_Oxidoreductases"/>
</dbReference>
<reference evidence="3" key="1">
    <citation type="submission" date="2023-04" db="EMBL/GenBank/DDBJ databases">
        <title>Comparative genomic analysis of Cohnella hashimotonis sp. nov., isolated from the International Space Station.</title>
        <authorList>
            <person name="Venkateswaran K."/>
            <person name="Simpson A."/>
        </authorList>
    </citation>
    <scope>NUCLEOTIDE SEQUENCE</scope>
    <source>
        <strain evidence="3">F6_2S_P_1</strain>
    </source>
</reference>
<comment type="caution">
    <text evidence="3">The sequence shown here is derived from an EMBL/GenBank/DDBJ whole genome shotgun (WGS) entry which is preliminary data.</text>
</comment>
<feature type="domain" description="GFO/IDH/MocA-like oxidoreductase" evidence="2">
    <location>
        <begin position="131"/>
        <end position="250"/>
    </location>
</feature>
<dbReference type="Pfam" id="PF01408">
    <property type="entry name" value="GFO_IDH_MocA"/>
    <property type="match status" value="1"/>
</dbReference>
<dbReference type="InterPro" id="IPR036291">
    <property type="entry name" value="NAD(P)-bd_dom_sf"/>
</dbReference>
<evidence type="ECO:0000259" key="2">
    <source>
        <dbReference type="Pfam" id="PF22725"/>
    </source>
</evidence>
<keyword evidence="4" id="KW-1185">Reference proteome</keyword>
<dbReference type="PANTHER" id="PTHR43377:SF1">
    <property type="entry name" value="BILIVERDIN REDUCTASE A"/>
    <property type="match status" value="1"/>
</dbReference>